<evidence type="ECO:0000256" key="10">
    <source>
        <dbReference type="ARBA" id="ARBA00022840"/>
    </source>
</evidence>
<dbReference type="AlphaFoldDB" id="A0A445JJ41"/>
<dbReference type="Pfam" id="PF01453">
    <property type="entry name" value="B_lectin"/>
    <property type="match status" value="1"/>
</dbReference>
<reference evidence="25 26" key="1">
    <citation type="submission" date="2018-09" db="EMBL/GenBank/DDBJ databases">
        <title>A high-quality reference genome of wild soybean provides a powerful tool to mine soybean genomes.</title>
        <authorList>
            <person name="Xie M."/>
            <person name="Chung C.Y.L."/>
            <person name="Li M.-W."/>
            <person name="Wong F.-L."/>
            <person name="Chan T.-F."/>
            <person name="Lam H.-M."/>
        </authorList>
    </citation>
    <scope>NUCLEOTIDE SEQUENCE [LARGE SCALE GENOMIC DNA]</scope>
    <source>
        <strain evidence="26">cv. W05</strain>
        <tissue evidence="25">Hypocotyl of etiolated seedlings</tissue>
    </source>
</reference>
<dbReference type="FunFam" id="1.10.510.10:FF:000060">
    <property type="entry name" value="G-type lectin S-receptor-like serine/threonine-protein kinase"/>
    <property type="match status" value="1"/>
</dbReference>
<dbReference type="GO" id="GO:0005524">
    <property type="term" value="F:ATP binding"/>
    <property type="evidence" value="ECO:0007669"/>
    <property type="project" value="UniProtKB-UniRule"/>
</dbReference>
<comment type="subcellular location">
    <subcellularLocation>
        <location evidence="1">Cell membrane</location>
        <topology evidence="1">Single-pass type I membrane protein</topology>
    </subcellularLocation>
</comment>
<dbReference type="InterPro" id="IPR036426">
    <property type="entry name" value="Bulb-type_lectin_dom_sf"/>
</dbReference>
<evidence type="ECO:0000256" key="6">
    <source>
        <dbReference type="ARBA" id="ARBA00022729"/>
    </source>
</evidence>
<evidence type="ECO:0000259" key="22">
    <source>
        <dbReference type="PROSITE" id="PS50011"/>
    </source>
</evidence>
<comment type="catalytic activity">
    <reaction evidence="17 18">
        <text>L-seryl-[protein] + ATP = O-phospho-L-seryl-[protein] + ADP + H(+)</text>
        <dbReference type="Rhea" id="RHEA:17989"/>
        <dbReference type="Rhea" id="RHEA-COMP:9863"/>
        <dbReference type="Rhea" id="RHEA-COMP:11604"/>
        <dbReference type="ChEBI" id="CHEBI:15378"/>
        <dbReference type="ChEBI" id="CHEBI:29999"/>
        <dbReference type="ChEBI" id="CHEBI:30616"/>
        <dbReference type="ChEBI" id="CHEBI:83421"/>
        <dbReference type="ChEBI" id="CHEBI:456216"/>
        <dbReference type="EC" id="2.7.11.1"/>
    </reaction>
</comment>
<keyword evidence="15" id="KW-0325">Glycoprotein</keyword>
<dbReference type="EC" id="2.7.11.1" evidence="18"/>
<evidence type="ECO:0000256" key="1">
    <source>
        <dbReference type="ARBA" id="ARBA00004251"/>
    </source>
</evidence>
<feature type="domain" description="Bulb-type lectin" evidence="23">
    <location>
        <begin position="33"/>
        <end position="164"/>
    </location>
</feature>
<comment type="caution">
    <text evidence="25">The sequence shown here is derived from an EMBL/GenBank/DDBJ whole genome shotgun (WGS) entry which is preliminary data.</text>
</comment>
<dbReference type="InterPro" id="IPR001245">
    <property type="entry name" value="Ser-Thr/Tyr_kinase_cat_dom"/>
</dbReference>
<evidence type="ECO:0000256" key="16">
    <source>
        <dbReference type="ARBA" id="ARBA00047899"/>
    </source>
</evidence>
<dbReference type="Gene3D" id="3.30.200.20">
    <property type="entry name" value="Phosphorylase Kinase, domain 1"/>
    <property type="match status" value="1"/>
</dbReference>
<evidence type="ECO:0000256" key="20">
    <source>
        <dbReference type="SAM" id="Phobius"/>
    </source>
</evidence>
<dbReference type="PANTHER" id="PTHR27002:SF634">
    <property type="entry name" value="SERINE_THREONINE KINASE FAMILY PROTEIN"/>
    <property type="match status" value="1"/>
</dbReference>
<dbReference type="PROSITE" id="PS00107">
    <property type="entry name" value="PROTEIN_KINASE_ATP"/>
    <property type="match status" value="1"/>
</dbReference>
<keyword evidence="9 18" id="KW-0418">Kinase</keyword>
<dbReference type="PROSITE" id="PS50927">
    <property type="entry name" value="BULB_LECTIN"/>
    <property type="match status" value="1"/>
</dbReference>
<dbReference type="FunFam" id="3.30.200.20:FF:000330">
    <property type="entry name" value="G-type lectin S-receptor-like serine/threonine-protein kinase At4g03230"/>
    <property type="match status" value="1"/>
</dbReference>
<dbReference type="SUPFAM" id="SSF56112">
    <property type="entry name" value="Protein kinase-like (PK-like)"/>
    <property type="match status" value="1"/>
</dbReference>
<dbReference type="PIRSF" id="PIRSF000641">
    <property type="entry name" value="SRK"/>
    <property type="match status" value="1"/>
</dbReference>
<keyword evidence="12 20" id="KW-0472">Membrane</keyword>
<dbReference type="PROSITE" id="PS50011">
    <property type="entry name" value="PROTEIN_KINASE_DOM"/>
    <property type="match status" value="1"/>
</dbReference>
<dbReference type="Gene3D" id="2.90.10.10">
    <property type="entry name" value="Bulb-type lectin domain"/>
    <property type="match status" value="1"/>
</dbReference>
<evidence type="ECO:0000256" key="19">
    <source>
        <dbReference type="PROSITE-ProRule" id="PRU10141"/>
    </source>
</evidence>
<dbReference type="InterPro" id="IPR001480">
    <property type="entry name" value="Bulb-type_lectin_dom"/>
</dbReference>
<dbReference type="SMART" id="SM00108">
    <property type="entry name" value="B_lectin"/>
    <property type="match status" value="1"/>
</dbReference>
<protein>
    <recommendedName>
        <fullName evidence="18">Receptor-like serine/threonine-protein kinase</fullName>
        <ecNumber evidence="18">2.7.11.1</ecNumber>
    </recommendedName>
</protein>
<evidence type="ECO:0000256" key="3">
    <source>
        <dbReference type="ARBA" id="ARBA00022527"/>
    </source>
</evidence>
<evidence type="ECO:0000256" key="15">
    <source>
        <dbReference type="ARBA" id="ARBA00023180"/>
    </source>
</evidence>
<keyword evidence="7 25" id="KW-0430">Lectin</keyword>
<evidence type="ECO:0000313" key="26">
    <source>
        <dbReference type="Proteomes" id="UP000289340"/>
    </source>
</evidence>
<evidence type="ECO:0000256" key="12">
    <source>
        <dbReference type="ARBA" id="ARBA00023136"/>
    </source>
</evidence>
<evidence type="ECO:0000313" key="25">
    <source>
        <dbReference type="EMBL" id="RZB98496.1"/>
    </source>
</evidence>
<keyword evidence="14 25" id="KW-0675">Receptor</keyword>
<evidence type="ECO:0000256" key="13">
    <source>
        <dbReference type="ARBA" id="ARBA00023157"/>
    </source>
</evidence>
<dbReference type="GO" id="GO:0030246">
    <property type="term" value="F:carbohydrate binding"/>
    <property type="evidence" value="ECO:0007669"/>
    <property type="project" value="UniProtKB-KW"/>
</dbReference>
<organism evidence="25 26">
    <name type="scientific">Glycine soja</name>
    <name type="common">Wild soybean</name>
    <dbReference type="NCBI Taxonomy" id="3848"/>
    <lineage>
        <taxon>Eukaryota</taxon>
        <taxon>Viridiplantae</taxon>
        <taxon>Streptophyta</taxon>
        <taxon>Embryophyta</taxon>
        <taxon>Tracheophyta</taxon>
        <taxon>Spermatophyta</taxon>
        <taxon>Magnoliopsida</taxon>
        <taxon>eudicotyledons</taxon>
        <taxon>Gunneridae</taxon>
        <taxon>Pentapetalae</taxon>
        <taxon>rosids</taxon>
        <taxon>fabids</taxon>
        <taxon>Fabales</taxon>
        <taxon>Fabaceae</taxon>
        <taxon>Papilionoideae</taxon>
        <taxon>50 kb inversion clade</taxon>
        <taxon>NPAAA clade</taxon>
        <taxon>indigoferoid/millettioid clade</taxon>
        <taxon>Phaseoleae</taxon>
        <taxon>Glycine</taxon>
        <taxon>Glycine subgen. Soja</taxon>
    </lineage>
</organism>
<evidence type="ECO:0000256" key="11">
    <source>
        <dbReference type="ARBA" id="ARBA00022989"/>
    </source>
</evidence>
<dbReference type="Gene3D" id="1.10.510.10">
    <property type="entry name" value="Transferase(Phosphotransferase) domain 1"/>
    <property type="match status" value="1"/>
</dbReference>
<evidence type="ECO:0000256" key="2">
    <source>
        <dbReference type="ARBA" id="ARBA00022475"/>
    </source>
</evidence>
<feature type="transmembrane region" description="Helical" evidence="20">
    <location>
        <begin position="410"/>
        <end position="429"/>
    </location>
</feature>
<accession>A0A445JJ41</accession>
<keyword evidence="4 18" id="KW-0808">Transferase</keyword>
<dbReference type="InterPro" id="IPR024171">
    <property type="entry name" value="SRK-like_kinase"/>
</dbReference>
<evidence type="ECO:0000256" key="21">
    <source>
        <dbReference type="SAM" id="SignalP"/>
    </source>
</evidence>
<dbReference type="InterPro" id="IPR008271">
    <property type="entry name" value="Ser/Thr_kinase_AS"/>
</dbReference>
<feature type="domain" description="Protein kinase" evidence="22">
    <location>
        <begin position="492"/>
        <end position="770"/>
    </location>
</feature>
<dbReference type="SUPFAM" id="SSF51110">
    <property type="entry name" value="alpha-D-mannose-specific plant lectins"/>
    <property type="match status" value="1"/>
</dbReference>
<dbReference type="PROSITE" id="PS00108">
    <property type="entry name" value="PROTEIN_KINASE_ST"/>
    <property type="match status" value="1"/>
</dbReference>
<evidence type="ECO:0000256" key="14">
    <source>
        <dbReference type="ARBA" id="ARBA00023170"/>
    </source>
</evidence>
<feature type="chain" id="PRO_5019421986" description="Receptor-like serine/threonine-protein kinase" evidence="21">
    <location>
        <begin position="28"/>
        <end position="812"/>
    </location>
</feature>
<sequence>MTCSEQEKPHHVLLFLIYMWLWWSTTCIHVEANDSLKPGDTLNATVPGAELCSKKGKYCMSFDPITHDNQEAVYLTICAQKKDDWEVWVANRNQPVDSNSAVLSLDHKGVLKIESQDGKKKVKKSPIILYSPPQPINNTLATLLDTGNFVLQQLHPNGSKIRVLWESFDFPTDTLLPGMKLGLNHKTGGTNWSLVSWLSGQVPTAGPFKLEWEPKTRELLIIKRGGSSSSGGKRVLWASGNKLEHIPSEIRREIVPSETGDYFTLKSSDSEEEPTKWTLLSTGQLINRKGVDVARADMCHGYNTDGGCQKWDAILPSCRRPGDAFELKYGYPKWDTEVKRDEENSSYGISDCQEICWRNCSCVGFALNHRNETGCVFFLWDLVKGTNIANEGYKFYVLVRSNHQNRIKQWIWAMVATVATILIICLCILRRVLKKRKHVLKENKRNGMEIENQDLAASGRSSSTDKLEVYLKEEHDLKLFSYASIIEATNDFSSENKLGQGGFGVVYKGILSTRQEVAVKKLSRSSGQGLIEFKNELTLISKLQHTNLVQLLGYCIHEEERILIYEYMSNKSLDFILFDSTQSHLLDWNKRFNIIEGIAQGLLYLHKYSRLRIIHRDLKASNILLDENMNPKISDFGIAKMFTQQDSEANTTRIFGTYGYMSPEYAMEGIFSTKSDVYSFGVLLFEIVSGKRNNSFYTEERQLNLVGHAWELWKKGEALKLVDPALNNDSFSEDEVLRCVHAGLLCVEENADDRPSMSNIVSMLSNKSKVTNLPKKPAYYVRTKLLGEELETSTKEYGLDFLFENSLYVCSV</sequence>
<dbReference type="FunFam" id="2.90.10.10:FF:000034">
    <property type="entry name" value="G-type lectin S-receptor-like serine/threonine-protein kinase CES101 isoform A"/>
    <property type="match status" value="1"/>
</dbReference>
<feature type="domain" description="Apple" evidence="24">
    <location>
        <begin position="318"/>
        <end position="400"/>
    </location>
</feature>
<evidence type="ECO:0000256" key="8">
    <source>
        <dbReference type="ARBA" id="ARBA00022741"/>
    </source>
</evidence>
<dbReference type="PANTHER" id="PTHR27002">
    <property type="entry name" value="RECEPTOR-LIKE SERINE/THREONINE-PROTEIN KINASE SD1-8"/>
    <property type="match status" value="1"/>
</dbReference>
<keyword evidence="8 18" id="KW-0547">Nucleotide-binding</keyword>
<dbReference type="InterPro" id="IPR011009">
    <property type="entry name" value="Kinase-like_dom_sf"/>
</dbReference>
<evidence type="ECO:0000256" key="5">
    <source>
        <dbReference type="ARBA" id="ARBA00022692"/>
    </source>
</evidence>
<evidence type="ECO:0000259" key="24">
    <source>
        <dbReference type="PROSITE" id="PS50948"/>
    </source>
</evidence>
<dbReference type="SMART" id="SM00220">
    <property type="entry name" value="S_TKc"/>
    <property type="match status" value="1"/>
</dbReference>
<keyword evidence="6 21" id="KW-0732">Signal</keyword>
<comment type="catalytic activity">
    <reaction evidence="16 18">
        <text>L-threonyl-[protein] + ATP = O-phospho-L-threonyl-[protein] + ADP + H(+)</text>
        <dbReference type="Rhea" id="RHEA:46608"/>
        <dbReference type="Rhea" id="RHEA-COMP:11060"/>
        <dbReference type="Rhea" id="RHEA-COMP:11605"/>
        <dbReference type="ChEBI" id="CHEBI:15378"/>
        <dbReference type="ChEBI" id="CHEBI:30013"/>
        <dbReference type="ChEBI" id="CHEBI:30616"/>
        <dbReference type="ChEBI" id="CHEBI:61977"/>
        <dbReference type="ChEBI" id="CHEBI:456216"/>
        <dbReference type="EC" id="2.7.11.1"/>
    </reaction>
</comment>
<keyword evidence="5 20" id="KW-0812">Transmembrane</keyword>
<evidence type="ECO:0000256" key="7">
    <source>
        <dbReference type="ARBA" id="ARBA00022734"/>
    </source>
</evidence>
<dbReference type="Pfam" id="PF08276">
    <property type="entry name" value="PAN_2"/>
    <property type="match status" value="1"/>
</dbReference>
<keyword evidence="3 18" id="KW-0723">Serine/threonine-protein kinase</keyword>
<dbReference type="InterPro" id="IPR000719">
    <property type="entry name" value="Prot_kinase_dom"/>
</dbReference>
<evidence type="ECO:0000256" key="9">
    <source>
        <dbReference type="ARBA" id="ARBA00022777"/>
    </source>
</evidence>
<gene>
    <name evidence="25" type="ORF">D0Y65_021432</name>
</gene>
<dbReference type="Gramene" id="XM_028389107.1">
    <property type="protein sequence ID" value="XP_028244908.1"/>
    <property type="gene ID" value="LOC114422640"/>
</dbReference>
<dbReference type="Pfam" id="PF07714">
    <property type="entry name" value="PK_Tyr_Ser-Thr"/>
    <property type="match status" value="1"/>
</dbReference>
<name>A0A445JJ41_GLYSO</name>
<keyword evidence="13" id="KW-1015">Disulfide bond</keyword>
<dbReference type="InterPro" id="IPR017441">
    <property type="entry name" value="Protein_kinase_ATP_BS"/>
</dbReference>
<evidence type="ECO:0000256" key="17">
    <source>
        <dbReference type="ARBA" id="ARBA00048679"/>
    </source>
</evidence>
<dbReference type="GO" id="GO:0106310">
    <property type="term" value="F:protein serine kinase activity"/>
    <property type="evidence" value="ECO:0007669"/>
    <property type="project" value="RHEA"/>
</dbReference>
<dbReference type="GO" id="GO:0005886">
    <property type="term" value="C:plasma membrane"/>
    <property type="evidence" value="ECO:0007669"/>
    <property type="project" value="UniProtKB-SubCell"/>
</dbReference>
<feature type="signal peptide" evidence="21">
    <location>
        <begin position="1"/>
        <end position="27"/>
    </location>
</feature>
<evidence type="ECO:0000256" key="18">
    <source>
        <dbReference type="PIRNR" id="PIRNR000641"/>
    </source>
</evidence>
<feature type="binding site" evidence="19">
    <location>
        <position position="521"/>
    </location>
    <ligand>
        <name>ATP</name>
        <dbReference type="ChEBI" id="CHEBI:30616"/>
    </ligand>
</feature>
<dbReference type="InterPro" id="IPR003609">
    <property type="entry name" value="Pan_app"/>
</dbReference>
<evidence type="ECO:0000259" key="23">
    <source>
        <dbReference type="PROSITE" id="PS50927"/>
    </source>
</evidence>
<comment type="similarity">
    <text evidence="18">Belongs to the protein kinase superfamily. Ser/Thr protein kinase family.</text>
</comment>
<proteinExistence type="inferred from homology"/>
<keyword evidence="26" id="KW-1185">Reference proteome</keyword>
<dbReference type="PROSITE" id="PS50948">
    <property type="entry name" value="PAN"/>
    <property type="match status" value="1"/>
</dbReference>
<evidence type="ECO:0000256" key="4">
    <source>
        <dbReference type="ARBA" id="ARBA00022679"/>
    </source>
</evidence>
<dbReference type="EMBL" id="QZWG01000008">
    <property type="protein sequence ID" value="RZB98496.1"/>
    <property type="molecule type" value="Genomic_DNA"/>
</dbReference>
<dbReference type="GO" id="GO:0004674">
    <property type="term" value="F:protein serine/threonine kinase activity"/>
    <property type="evidence" value="ECO:0007669"/>
    <property type="project" value="UniProtKB-KW"/>
</dbReference>
<dbReference type="CDD" id="cd14066">
    <property type="entry name" value="STKc_IRAK"/>
    <property type="match status" value="1"/>
</dbReference>
<keyword evidence="11 20" id="KW-1133">Transmembrane helix</keyword>
<keyword evidence="10 18" id="KW-0067">ATP-binding</keyword>
<keyword evidence="2" id="KW-1003">Cell membrane</keyword>
<dbReference type="Proteomes" id="UP000289340">
    <property type="component" value="Chromosome 8"/>
</dbReference>